<accession>A0A6A5C054</accession>
<dbReference type="GO" id="GO:0016887">
    <property type="term" value="F:ATP hydrolysis activity"/>
    <property type="evidence" value="ECO:0007669"/>
    <property type="project" value="InterPro"/>
</dbReference>
<dbReference type="EMBL" id="VFQX01000019">
    <property type="protein sequence ID" value="KAF0980261.1"/>
    <property type="molecule type" value="Genomic_DNA"/>
</dbReference>
<dbReference type="InterPro" id="IPR027417">
    <property type="entry name" value="P-loop_NTPase"/>
</dbReference>
<dbReference type="Gene3D" id="3.40.50.300">
    <property type="entry name" value="P-loop containing nucleotide triphosphate hydrolases"/>
    <property type="match status" value="2"/>
</dbReference>
<keyword evidence="5" id="KW-1185">Reference proteome</keyword>
<dbReference type="OrthoDB" id="2187at2759"/>
<dbReference type="GeneID" id="68120690"/>
<proteinExistence type="predicted"/>
<dbReference type="VEuPathDB" id="AmoebaDB:NfTy_028640"/>
<evidence type="ECO:0000313" key="4">
    <source>
        <dbReference type="EMBL" id="KAF0980261.1"/>
    </source>
</evidence>
<organism evidence="4 5">
    <name type="scientific">Naegleria fowleri</name>
    <name type="common">Brain eating amoeba</name>
    <dbReference type="NCBI Taxonomy" id="5763"/>
    <lineage>
        <taxon>Eukaryota</taxon>
        <taxon>Discoba</taxon>
        <taxon>Heterolobosea</taxon>
        <taxon>Tetramitia</taxon>
        <taxon>Eutetramitia</taxon>
        <taxon>Vahlkampfiidae</taxon>
        <taxon>Naegleria</taxon>
    </lineage>
</organism>
<dbReference type="PROSITE" id="PS00674">
    <property type="entry name" value="AAA"/>
    <property type="match status" value="1"/>
</dbReference>
<dbReference type="InterPro" id="IPR050168">
    <property type="entry name" value="AAA_ATPase_domain"/>
</dbReference>
<feature type="domain" description="AAA+ ATPase" evidence="3">
    <location>
        <begin position="529"/>
        <end position="668"/>
    </location>
</feature>
<keyword evidence="2" id="KW-0067">ATP-binding</keyword>
<dbReference type="Pfam" id="PF00004">
    <property type="entry name" value="AAA"/>
    <property type="match status" value="2"/>
</dbReference>
<protein>
    <recommendedName>
        <fullName evidence="3">AAA+ ATPase domain-containing protein</fullName>
    </recommendedName>
</protein>
<comment type="caution">
    <text evidence="4">The sequence shown here is derived from an EMBL/GenBank/DDBJ whole genome shotgun (WGS) entry which is preliminary data.</text>
</comment>
<dbReference type="InterPro" id="IPR003959">
    <property type="entry name" value="ATPase_AAA_core"/>
</dbReference>
<evidence type="ECO:0000256" key="2">
    <source>
        <dbReference type="ARBA" id="ARBA00022840"/>
    </source>
</evidence>
<evidence type="ECO:0000313" key="5">
    <source>
        <dbReference type="Proteomes" id="UP000444721"/>
    </source>
</evidence>
<dbReference type="Pfam" id="PF09336">
    <property type="entry name" value="Vps4_C"/>
    <property type="match status" value="1"/>
</dbReference>
<evidence type="ECO:0000256" key="1">
    <source>
        <dbReference type="ARBA" id="ARBA00022741"/>
    </source>
</evidence>
<dbReference type="InterPro" id="IPR003960">
    <property type="entry name" value="ATPase_AAA_CS"/>
</dbReference>
<dbReference type="GO" id="GO:0005778">
    <property type="term" value="C:peroxisomal membrane"/>
    <property type="evidence" value="ECO:0007669"/>
    <property type="project" value="TreeGrafter"/>
</dbReference>
<sequence length="1052" mass="117720">MKASLHLVRLSGFNLAARHQFLDHDLLNIISSSSGTSEVVNGVKHGGKEVFLMVNKRFIVQALVSERVRKLLVSLDDGHRPNEEITFAVDEEFIRNFMKVKEELNIYFPISIEIRMIEKPSVPVLKQVIVQPLASENVNSSFIREWIEENEFDFPSLVKKQVSTLSTRFNIFSIRDDVTIEFQIVDTKLQLQGIIDSQITKFIILTEPGLAINRQLYTLSGLEGIMLDNNDDSFDDILSSDFIANKTEKSIEIDQLHHVTTNNLLSILRNYSPNYNAHSKEDPHSLLLVSASYFAKLNCMDKMWGRVNSSQSVLITLVHGEDLPYEGAIMTNMLYFNLGRPNKIQLTSNVNAPKTASKVILTPIQSPNHFGTTLISGTEEEQRIEQRLFEKQLDIYFSSQSRVLRKNEIIMINNPTISFIKSDDSMQVQVLAQLETVKRIDPLHADYTCYRVDSVEVDNEDCNDSVIVSSSETILITNAQPMRGYIPSEIPLTDYYELNVTKQLSRYIEPIISIYKQFPQGNSAQKSLVQQHFLLYGEEGSGKTIAIHSICAKYGFHLLEINAFEIINESDSITAQNLSQCFALARQCTPCILYVKHFEAFDQLSNSGGGASVKQHSKIRIVKCLKQCLKPKNNSFPLIFIPSVSSLDLLSPVFKNLFLTKIEARKNLSEDAREQFIRQATNMMTEGSICNIDISASQIVKLTSGCSIYDLNKIVQISKSQAVIESMNTQNKLTSKENGNTPPPHVYLSTLSHKHIIQGGLKWHKKYAASVSGSNVSSTTNVSIPTVNWQDIGGLEHAKQEILDIIQSPLQSHNLKSRSGVLLYGPPGCGKTLLAKAVATECQLNFMSVKGPELINMYVGESERNVRLVFEKSSTVGASGDSGGVMDRVVSQLLAELDDIGSASGDEDNDTSNKGVFVIGATNRPDLIDPALLRPGRFERLVYLGVSKSREEQLKVLKALTRKFNLKDDIDFEKLLEQSRFNLTGADFYAICTDAFMNAVSRATSQGDISQKQSHQIVVSHDDFEKAFKNITPSVSVADLERYESLQGTFEK</sequence>
<dbReference type="PANTHER" id="PTHR23077">
    <property type="entry name" value="AAA-FAMILY ATPASE"/>
    <property type="match status" value="1"/>
</dbReference>
<dbReference type="PANTHER" id="PTHR23077:SF9">
    <property type="entry name" value="PEROXISOMAL ATPASE PEX6"/>
    <property type="match status" value="1"/>
</dbReference>
<dbReference type="SUPFAM" id="SSF52540">
    <property type="entry name" value="P-loop containing nucleoside triphosphate hydrolases"/>
    <property type="match status" value="2"/>
</dbReference>
<dbReference type="VEuPathDB" id="AmoebaDB:FDP41_013475"/>
<gene>
    <name evidence="4" type="ORF">FDP41_013475</name>
</gene>
<dbReference type="VEuPathDB" id="AmoebaDB:NF0019060"/>
<dbReference type="GO" id="GO:0005524">
    <property type="term" value="F:ATP binding"/>
    <property type="evidence" value="ECO:0007669"/>
    <property type="project" value="UniProtKB-KW"/>
</dbReference>
<dbReference type="SMART" id="SM00382">
    <property type="entry name" value="AAA"/>
    <property type="match status" value="2"/>
</dbReference>
<feature type="domain" description="AAA+ ATPase" evidence="3">
    <location>
        <begin position="817"/>
        <end position="948"/>
    </location>
</feature>
<dbReference type="AlphaFoldDB" id="A0A6A5C054"/>
<evidence type="ECO:0000259" key="3">
    <source>
        <dbReference type="SMART" id="SM00382"/>
    </source>
</evidence>
<dbReference type="RefSeq" id="XP_044564974.1">
    <property type="nucleotide sequence ID" value="XM_044704109.1"/>
</dbReference>
<dbReference type="GO" id="GO:0005829">
    <property type="term" value="C:cytosol"/>
    <property type="evidence" value="ECO:0007669"/>
    <property type="project" value="TreeGrafter"/>
</dbReference>
<reference evidence="4 5" key="1">
    <citation type="journal article" date="2019" name="Sci. Rep.">
        <title>Nanopore sequencing improves the draft genome of the human pathogenic amoeba Naegleria fowleri.</title>
        <authorList>
            <person name="Liechti N."/>
            <person name="Schurch N."/>
            <person name="Bruggmann R."/>
            <person name="Wittwer M."/>
        </authorList>
    </citation>
    <scope>NUCLEOTIDE SEQUENCE [LARGE SCALE GENOMIC DNA]</scope>
    <source>
        <strain evidence="4 5">ATCC 30894</strain>
    </source>
</reference>
<dbReference type="InterPro" id="IPR003593">
    <property type="entry name" value="AAA+_ATPase"/>
</dbReference>
<keyword evidence="1" id="KW-0547">Nucleotide-binding</keyword>
<dbReference type="InterPro" id="IPR015415">
    <property type="entry name" value="Spast_Vps4_C"/>
</dbReference>
<dbReference type="GO" id="GO:0016558">
    <property type="term" value="P:protein import into peroxisome matrix"/>
    <property type="evidence" value="ECO:0007669"/>
    <property type="project" value="TreeGrafter"/>
</dbReference>
<name>A0A6A5C054_NAEFO</name>
<dbReference type="Proteomes" id="UP000444721">
    <property type="component" value="Unassembled WGS sequence"/>
</dbReference>
<dbReference type="Gene3D" id="1.10.8.60">
    <property type="match status" value="1"/>
</dbReference>